<dbReference type="InterPro" id="IPR041056">
    <property type="entry name" value="DUF5585"/>
</dbReference>
<evidence type="ECO:0000256" key="2">
    <source>
        <dbReference type="SAM" id="Phobius"/>
    </source>
</evidence>
<keyword evidence="2" id="KW-1133">Transmembrane helix</keyword>
<accession>A0A9D3RR42</accession>
<proteinExistence type="predicted"/>
<evidence type="ECO:0000313" key="3">
    <source>
        <dbReference type="EMBL" id="KAG5839141.1"/>
    </source>
</evidence>
<dbReference type="AlphaFoldDB" id="A0A9D3RR42"/>
<keyword evidence="4" id="KW-1185">Reference proteome</keyword>
<dbReference type="EMBL" id="JAFIRN010000011">
    <property type="protein sequence ID" value="KAG5839141.1"/>
    <property type="molecule type" value="Genomic_DNA"/>
</dbReference>
<reference evidence="3" key="1">
    <citation type="submission" date="2021-01" db="EMBL/GenBank/DDBJ databases">
        <title>A chromosome-scale assembly of European eel, Anguilla anguilla.</title>
        <authorList>
            <person name="Henkel C."/>
            <person name="Jong-Raadsen S.A."/>
            <person name="Dufour S."/>
            <person name="Weltzien F.-A."/>
            <person name="Palstra A.P."/>
            <person name="Pelster B."/>
            <person name="Spaink H.P."/>
            <person name="Van Den Thillart G.E."/>
            <person name="Jansen H."/>
            <person name="Zahm M."/>
            <person name="Klopp C."/>
            <person name="Cedric C."/>
            <person name="Louis A."/>
            <person name="Berthelot C."/>
            <person name="Parey E."/>
            <person name="Roest Crollius H."/>
            <person name="Montfort J."/>
            <person name="Robinson-Rechavi M."/>
            <person name="Bucao C."/>
            <person name="Bouchez O."/>
            <person name="Gislard M."/>
            <person name="Lluch J."/>
            <person name="Milhes M."/>
            <person name="Lampietro C."/>
            <person name="Lopez Roques C."/>
            <person name="Donnadieu C."/>
            <person name="Braasch I."/>
            <person name="Desvignes T."/>
            <person name="Postlethwait J."/>
            <person name="Bobe J."/>
            <person name="Guiguen Y."/>
            <person name="Dirks R."/>
        </authorList>
    </citation>
    <scope>NUCLEOTIDE SEQUENCE</scope>
    <source>
        <strain evidence="3">Tag_6206</strain>
        <tissue evidence="3">Liver</tissue>
    </source>
</reference>
<keyword evidence="2" id="KW-0472">Membrane</keyword>
<gene>
    <name evidence="3" type="ORF">ANANG_G00201770</name>
</gene>
<evidence type="ECO:0000313" key="4">
    <source>
        <dbReference type="Proteomes" id="UP001044222"/>
    </source>
</evidence>
<evidence type="ECO:0008006" key="5">
    <source>
        <dbReference type="Google" id="ProtNLM"/>
    </source>
</evidence>
<name>A0A9D3RR42_ANGAN</name>
<evidence type="ECO:0000256" key="1">
    <source>
        <dbReference type="SAM" id="MobiDB-lite"/>
    </source>
</evidence>
<protein>
    <recommendedName>
        <fullName evidence="5">MANSC domain-containing protein</fullName>
    </recommendedName>
</protein>
<sequence>MPVNPPLLAVTALHFLFPNGGVPAMALPPILTLSPVLALLVVVPGYSQYAGRGGRPLLLYDRTLPTERQCNKACRINPACNRYIFEERNSKCYFFWCPDVSACQNMPLEDLLSNHEMNDHSVFGPAGSVSDRTTTASSPRPGDGTAAETTTDSAVAGLQFWKPSDTSALLAILLFSLLFLVIVVLLFLRKALGSYRRKGYTRMGYLIDGMYSESSLGLRPESILFSN</sequence>
<comment type="caution">
    <text evidence="3">The sequence shown here is derived from an EMBL/GenBank/DDBJ whole genome shotgun (WGS) entry which is preliminary data.</text>
</comment>
<dbReference type="Proteomes" id="UP001044222">
    <property type="component" value="Chromosome 11"/>
</dbReference>
<feature type="region of interest" description="Disordered" evidence="1">
    <location>
        <begin position="123"/>
        <end position="148"/>
    </location>
</feature>
<dbReference type="Pfam" id="PF17823">
    <property type="entry name" value="DUF5585"/>
    <property type="match status" value="1"/>
</dbReference>
<feature type="transmembrane region" description="Helical" evidence="2">
    <location>
        <begin position="168"/>
        <end position="188"/>
    </location>
</feature>
<organism evidence="3 4">
    <name type="scientific">Anguilla anguilla</name>
    <name type="common">European freshwater eel</name>
    <name type="synonym">Muraena anguilla</name>
    <dbReference type="NCBI Taxonomy" id="7936"/>
    <lineage>
        <taxon>Eukaryota</taxon>
        <taxon>Metazoa</taxon>
        <taxon>Chordata</taxon>
        <taxon>Craniata</taxon>
        <taxon>Vertebrata</taxon>
        <taxon>Euteleostomi</taxon>
        <taxon>Actinopterygii</taxon>
        <taxon>Neopterygii</taxon>
        <taxon>Teleostei</taxon>
        <taxon>Anguilliformes</taxon>
        <taxon>Anguillidae</taxon>
        <taxon>Anguilla</taxon>
    </lineage>
</organism>
<keyword evidence="2" id="KW-0812">Transmembrane</keyword>